<dbReference type="EMBL" id="CP034413">
    <property type="protein sequence ID" value="QCI58228.1"/>
    <property type="molecule type" value="Genomic_DNA"/>
</dbReference>
<accession>A0A4D7ALA4</accession>
<reference evidence="3" key="1">
    <citation type="submission" date="2018-12" db="EMBL/GenBank/DDBJ databases">
        <title>Dusodibacter welbiota gen. nov., sp. nov., isolated from human faeces and emended description of the Oscillibacter genus.</title>
        <authorList>
            <person name="Le Roy T."/>
            <person name="Van der Smissen P."/>
            <person name="Delzenne N."/>
            <person name="Muccioli G."/>
            <person name="Collet J.F."/>
            <person name="Cani P.D."/>
        </authorList>
    </citation>
    <scope>NUCLEOTIDE SEQUENCE [LARGE SCALE GENOMIC DNA]</scope>
    <source>
        <strain evidence="3">J115</strain>
    </source>
</reference>
<dbReference type="KEGG" id="obj:EIO64_02465"/>
<keyword evidence="1" id="KW-0472">Membrane</keyword>
<name>A0A4D7ALA4_9FIRM</name>
<evidence type="ECO:0000256" key="1">
    <source>
        <dbReference type="SAM" id="Phobius"/>
    </source>
</evidence>
<proteinExistence type="predicted"/>
<keyword evidence="3" id="KW-1185">Reference proteome</keyword>
<dbReference type="RefSeq" id="WP_136890742.1">
    <property type="nucleotide sequence ID" value="NZ_CP034413.3"/>
</dbReference>
<gene>
    <name evidence="2" type="ORF">EIO64_02465</name>
</gene>
<sequence>MSGRQEYREFRPVELYDVAAVESWLEERDREGYHLLRFRGLYGIFCQDCSVAPSRYRLQPLLRKEKSPLPEMTDAYRELGWEYVCTLAGTFHIWRCGDPAAPELDTDPVVQSMGYGYLERKMRRHLLRLPAILLVCLGICVLPWFWGAGDMPLVDQLEHALPGEGLFWLLMAAAVVGVELLDAFRMRRLLRSLGTGVPLERPRSWRLQKRVTQAVMVLIWAGVLISWLLPDGGDPHFTRSAMDGDGEPLAEVVYVDLRELEGSEELTGFSAERKSLLLAPRMYWTRQSTEGPGGPLNLISGNTSYYRMGTKGLALRVEEELKTWQKWFGGGEPERLKVPGLDSFWWAGDEQLSRREDPCQCVVARRGNCVLMFSYTGHKDLRIQTDYFAAVLMKFQ</sequence>
<feature type="transmembrane region" description="Helical" evidence="1">
    <location>
        <begin position="126"/>
        <end position="146"/>
    </location>
</feature>
<protein>
    <submittedName>
        <fullName evidence="2">DUF2812 domain-containing protein</fullName>
    </submittedName>
</protein>
<dbReference type="Proteomes" id="UP000298642">
    <property type="component" value="Chromosome"/>
</dbReference>
<dbReference type="AlphaFoldDB" id="A0A4D7ALA4"/>
<evidence type="ECO:0000313" key="3">
    <source>
        <dbReference type="Proteomes" id="UP000298642"/>
    </source>
</evidence>
<keyword evidence="1" id="KW-1133">Transmembrane helix</keyword>
<evidence type="ECO:0000313" key="2">
    <source>
        <dbReference type="EMBL" id="QCI58228.1"/>
    </source>
</evidence>
<keyword evidence="1" id="KW-0812">Transmembrane</keyword>
<feature type="transmembrane region" description="Helical" evidence="1">
    <location>
        <begin position="166"/>
        <end position="184"/>
    </location>
</feature>
<feature type="transmembrane region" description="Helical" evidence="1">
    <location>
        <begin position="211"/>
        <end position="229"/>
    </location>
</feature>
<organism evidence="2 3">
    <name type="scientific">Dysosmobacter welbionis</name>
    <dbReference type="NCBI Taxonomy" id="2093857"/>
    <lineage>
        <taxon>Bacteria</taxon>
        <taxon>Bacillati</taxon>
        <taxon>Bacillota</taxon>
        <taxon>Clostridia</taxon>
        <taxon>Eubacteriales</taxon>
        <taxon>Oscillospiraceae</taxon>
        <taxon>Dysosmobacter</taxon>
    </lineage>
</organism>